<accession>A0ABW3FAV0</accession>
<dbReference type="Gene3D" id="1.10.443.10">
    <property type="entry name" value="Intergrase catalytic core"/>
    <property type="match status" value="1"/>
</dbReference>
<dbReference type="EMBL" id="JBHTKB010000002">
    <property type="protein sequence ID" value="MFD0913901.1"/>
    <property type="molecule type" value="Genomic_DNA"/>
</dbReference>
<proteinExistence type="predicted"/>
<dbReference type="SUPFAM" id="SSF56349">
    <property type="entry name" value="DNA breaking-rejoining enzymes"/>
    <property type="match status" value="1"/>
</dbReference>
<protein>
    <submittedName>
        <fullName evidence="3">Tyrosine-type recombinase/integrase</fullName>
    </submittedName>
</protein>
<comment type="caution">
    <text evidence="3">The sequence shown here is derived from an EMBL/GenBank/DDBJ whole genome shotgun (WGS) entry which is preliminary data.</text>
</comment>
<dbReference type="InterPro" id="IPR011010">
    <property type="entry name" value="DNA_brk_join_enz"/>
</dbReference>
<keyword evidence="1" id="KW-0233">DNA recombination</keyword>
<dbReference type="InterPro" id="IPR013762">
    <property type="entry name" value="Integrase-like_cat_sf"/>
</dbReference>
<organism evidence="3 4">
    <name type="scientific">Methylophilus luteus</name>
    <dbReference type="NCBI Taxonomy" id="640108"/>
    <lineage>
        <taxon>Bacteria</taxon>
        <taxon>Pseudomonadati</taxon>
        <taxon>Pseudomonadota</taxon>
        <taxon>Betaproteobacteria</taxon>
        <taxon>Nitrosomonadales</taxon>
        <taxon>Methylophilaceae</taxon>
        <taxon>Methylophilus</taxon>
    </lineage>
</organism>
<keyword evidence="4" id="KW-1185">Reference proteome</keyword>
<feature type="domain" description="Tyr recombinase" evidence="2">
    <location>
        <begin position="214"/>
        <end position="483"/>
    </location>
</feature>
<name>A0ABW3FAV0_9PROT</name>
<dbReference type="Pfam" id="PF00589">
    <property type="entry name" value="Phage_integrase"/>
    <property type="match status" value="1"/>
</dbReference>
<gene>
    <name evidence="3" type="ORF">ACFQ1Z_10115</name>
</gene>
<reference evidence="4" key="1">
    <citation type="journal article" date="2019" name="Int. J. Syst. Evol. Microbiol.">
        <title>The Global Catalogue of Microorganisms (GCM) 10K type strain sequencing project: providing services to taxonomists for standard genome sequencing and annotation.</title>
        <authorList>
            <consortium name="The Broad Institute Genomics Platform"/>
            <consortium name="The Broad Institute Genome Sequencing Center for Infectious Disease"/>
            <person name="Wu L."/>
            <person name="Ma J."/>
        </authorList>
    </citation>
    <scope>NUCLEOTIDE SEQUENCE [LARGE SCALE GENOMIC DNA]</scope>
    <source>
        <strain evidence="4">CCUG 58412</strain>
    </source>
</reference>
<dbReference type="CDD" id="cd00397">
    <property type="entry name" value="DNA_BRE_C"/>
    <property type="match status" value="1"/>
</dbReference>
<dbReference type="Proteomes" id="UP001597128">
    <property type="component" value="Unassembled WGS sequence"/>
</dbReference>
<evidence type="ECO:0000256" key="1">
    <source>
        <dbReference type="ARBA" id="ARBA00023172"/>
    </source>
</evidence>
<evidence type="ECO:0000313" key="4">
    <source>
        <dbReference type="Proteomes" id="UP001597128"/>
    </source>
</evidence>
<evidence type="ECO:0000259" key="2">
    <source>
        <dbReference type="PROSITE" id="PS51898"/>
    </source>
</evidence>
<dbReference type="PROSITE" id="PS51898">
    <property type="entry name" value="TYR_RECOMBINASE"/>
    <property type="match status" value="1"/>
</dbReference>
<dbReference type="InterPro" id="IPR002104">
    <property type="entry name" value="Integrase_catalytic"/>
</dbReference>
<evidence type="ECO:0000313" key="3">
    <source>
        <dbReference type="EMBL" id="MFD0913901.1"/>
    </source>
</evidence>
<dbReference type="RefSeq" id="WP_379057389.1">
    <property type="nucleotide sequence ID" value="NZ_JBHTKB010000002.1"/>
</dbReference>
<sequence length="498" mass="57871">MRQRFYASPQNFTIVKQAVSTTNAPFVMPVLYLRQADNSVTRFNLLIEFFLAYPFMSREWRKIAARSIGLLWDYLLAQGLSFDWTNSDAHRQIIADFTMALHRGTFRPSELNDPLNLYWPPSSQNQCKKIMRAILDFIEWSVTKGFKSNVSISSKLSINPESLTAFLYVAKFQKNISFMAHLKRSDSIANNLRNRHISSPIQFGSINKAPNYYDPAKAFPKDLVSTFLNEGFVLNPLAENMFDREDITAKMIAYLLFFTGLRRSEPLHIWYNDIDPTNKDHLVLLAHPEFASTRLRYSEQLSRSQYLKLHKLSPRNIDDGSKSMYAGWKEMKMDIDFTAPAYWINEIAEQNFRKMAYEYLRYREALMNYRKAAGGFDHPFYFVSNGFDHTNKVDYRGAPYSYAAFGKAWDRALNRTGKILGKNLVPTKFSGLTPHGGRHFYGTMLQEMKLDEKFIQECMHHKSIFSQKVYTVPSSKQVMDTMNELGQRNLPIQNFKLI</sequence>